<keyword evidence="2" id="KW-1185">Reference proteome</keyword>
<dbReference type="Proteomes" id="UP000190867">
    <property type="component" value="Unassembled WGS sequence"/>
</dbReference>
<dbReference type="EMBL" id="MUYA01000003">
    <property type="protein sequence ID" value="OOS00345.1"/>
    <property type="molecule type" value="Genomic_DNA"/>
</dbReference>
<reference evidence="1 2" key="1">
    <citation type="submission" date="2017-02" db="EMBL/GenBank/DDBJ databases">
        <title>Draft genome sequence of Haemophilus paracuniculus CCUG 43573 type strain.</title>
        <authorList>
            <person name="Engstrom-Jakobsson H."/>
            <person name="Salva-Serra F."/>
            <person name="Thorell K."/>
            <person name="Gonzales-Siles L."/>
            <person name="Karlsson R."/>
            <person name="Boulund F."/>
            <person name="Engstrand L."/>
            <person name="Kristiansson E."/>
            <person name="Moore E."/>
        </authorList>
    </citation>
    <scope>NUCLEOTIDE SEQUENCE [LARGE SCALE GENOMIC DNA]</scope>
    <source>
        <strain evidence="1 2">CCUG 43573</strain>
    </source>
</reference>
<dbReference type="STRING" id="734.B0187_02350"/>
<evidence type="ECO:0000313" key="2">
    <source>
        <dbReference type="Proteomes" id="UP000190867"/>
    </source>
</evidence>
<organism evidence="1 2">
    <name type="scientific">Haemophilus paracuniculus</name>
    <dbReference type="NCBI Taxonomy" id="734"/>
    <lineage>
        <taxon>Bacteria</taxon>
        <taxon>Pseudomonadati</taxon>
        <taxon>Pseudomonadota</taxon>
        <taxon>Gammaproteobacteria</taxon>
        <taxon>Pasteurellales</taxon>
        <taxon>Pasteurellaceae</taxon>
        <taxon>Haemophilus</taxon>
    </lineage>
</organism>
<evidence type="ECO:0000313" key="1">
    <source>
        <dbReference type="EMBL" id="OOS00345.1"/>
    </source>
</evidence>
<sequence>MKVTITRGRISENFAPYPLLRRVLPPQAGEDLYLLVRIGLRIVEELDLPPLAGEVARSAKGGKSE</sequence>
<dbReference type="AlphaFoldDB" id="A0A1T0AUB0"/>
<protein>
    <submittedName>
        <fullName evidence="1">Uncharacterized protein</fullName>
    </submittedName>
</protein>
<comment type="caution">
    <text evidence="1">The sequence shown here is derived from an EMBL/GenBank/DDBJ whole genome shotgun (WGS) entry which is preliminary data.</text>
</comment>
<proteinExistence type="predicted"/>
<name>A0A1T0AUB0_9PAST</name>
<accession>A0A1T0AUB0</accession>
<gene>
    <name evidence="1" type="ORF">B0187_02350</name>
</gene>